<evidence type="ECO:0000313" key="6">
    <source>
        <dbReference type="Proteomes" id="UP000320333"/>
    </source>
</evidence>
<keyword evidence="6" id="KW-1185">Reference proteome</keyword>
<evidence type="ECO:0000256" key="1">
    <source>
        <dbReference type="ARBA" id="ARBA00022737"/>
    </source>
</evidence>
<evidence type="ECO:0000256" key="2">
    <source>
        <dbReference type="ARBA" id="ARBA00023122"/>
    </source>
</evidence>
<feature type="domain" description="CBS" evidence="4">
    <location>
        <begin position="36"/>
        <end position="101"/>
    </location>
</feature>
<dbReference type="InterPro" id="IPR000644">
    <property type="entry name" value="CBS_dom"/>
</dbReference>
<evidence type="ECO:0000259" key="4">
    <source>
        <dbReference type="PROSITE" id="PS51371"/>
    </source>
</evidence>
<dbReference type="Gene3D" id="3.10.580.10">
    <property type="entry name" value="CBS-domain"/>
    <property type="match status" value="1"/>
</dbReference>
<dbReference type="STRING" id="246404.A0A507DNY0"/>
<dbReference type="EMBL" id="QEAP01000991">
    <property type="protein sequence ID" value="TPX52897.1"/>
    <property type="molecule type" value="Genomic_DNA"/>
</dbReference>
<dbReference type="PANTHER" id="PTHR13780">
    <property type="entry name" value="AMP-ACTIVATED PROTEIN KINASE, GAMMA REGULATORY SUBUNIT"/>
    <property type="match status" value="1"/>
</dbReference>
<comment type="caution">
    <text evidence="5">The sequence shown here is derived from an EMBL/GenBank/DDBJ whole genome shotgun (WGS) entry which is preliminary data.</text>
</comment>
<dbReference type="PROSITE" id="PS51371">
    <property type="entry name" value="CBS"/>
    <property type="match status" value="2"/>
</dbReference>
<dbReference type="CDD" id="cd02205">
    <property type="entry name" value="CBS_pair_SF"/>
    <property type="match status" value="1"/>
</dbReference>
<dbReference type="InterPro" id="IPR050511">
    <property type="entry name" value="AMPK_gamma/SDS23_families"/>
</dbReference>
<dbReference type="OrthoDB" id="449052at2759"/>
<dbReference type="GO" id="GO:0004865">
    <property type="term" value="F:protein serine/threonine phosphatase inhibitor activity"/>
    <property type="evidence" value="ECO:0007669"/>
    <property type="project" value="TreeGrafter"/>
</dbReference>
<evidence type="ECO:0000256" key="3">
    <source>
        <dbReference type="PROSITE-ProRule" id="PRU00703"/>
    </source>
</evidence>
<keyword evidence="2 3" id="KW-0129">CBS domain</keyword>
<dbReference type="PANTHER" id="PTHR13780:SF36">
    <property type="entry name" value="CBS DOMAIN-CONTAINING PROTEIN"/>
    <property type="match status" value="1"/>
</dbReference>
<dbReference type="SMART" id="SM00116">
    <property type="entry name" value="CBS"/>
    <property type="match status" value="2"/>
</dbReference>
<keyword evidence="1" id="KW-0677">Repeat</keyword>
<name>A0A507DNY0_9FUNG</name>
<reference evidence="5 6" key="1">
    <citation type="journal article" date="2019" name="Sci. Rep.">
        <title>Comparative genomics of chytrid fungi reveal insights into the obligate biotrophic and pathogenic lifestyle of Synchytrium endobioticum.</title>
        <authorList>
            <person name="van de Vossenberg B.T.L.H."/>
            <person name="Warris S."/>
            <person name="Nguyen H.D.T."/>
            <person name="van Gent-Pelzer M.P.E."/>
            <person name="Joly D.L."/>
            <person name="van de Geest H.C."/>
            <person name="Bonants P.J.M."/>
            <person name="Smith D.S."/>
            <person name="Levesque C.A."/>
            <person name="van der Lee T.A.J."/>
        </authorList>
    </citation>
    <scope>NUCLEOTIDE SEQUENCE [LARGE SCALE GENOMIC DNA]</scope>
    <source>
        <strain evidence="5 6">CBS 675.73</strain>
    </source>
</reference>
<accession>A0A507DNY0</accession>
<gene>
    <name evidence="5" type="ORF">CcCBS67573_g09786</name>
</gene>
<dbReference type="GO" id="GO:0042149">
    <property type="term" value="P:cellular response to glucose starvation"/>
    <property type="evidence" value="ECO:0007669"/>
    <property type="project" value="TreeGrafter"/>
</dbReference>
<organism evidence="5 6">
    <name type="scientific">Chytriomyces confervae</name>
    <dbReference type="NCBI Taxonomy" id="246404"/>
    <lineage>
        <taxon>Eukaryota</taxon>
        <taxon>Fungi</taxon>
        <taxon>Fungi incertae sedis</taxon>
        <taxon>Chytridiomycota</taxon>
        <taxon>Chytridiomycota incertae sedis</taxon>
        <taxon>Chytridiomycetes</taxon>
        <taxon>Chytridiales</taxon>
        <taxon>Chytriomycetaceae</taxon>
        <taxon>Chytriomyces</taxon>
    </lineage>
</organism>
<sequence>MLLAERFGRMARKVGDVTAGEVQFPPGEKSLQELGLVKAERVYTVDMNDSVLEALQMMQSNHISSVAIVDKTHGKHTQLQGSISMTDIKEILATRGGWRHLYDACFRFFAQLRNMQGLETGSDRVPLFTVHPSTPLIVAVEKMSATRTHRVWIVSEGSAAGGRSGDVVGVLELSDVMPILLAACE</sequence>
<dbReference type="SUPFAM" id="SSF54631">
    <property type="entry name" value="CBS-domain pair"/>
    <property type="match status" value="1"/>
</dbReference>
<dbReference type="Pfam" id="PF00571">
    <property type="entry name" value="CBS"/>
    <property type="match status" value="2"/>
</dbReference>
<feature type="domain" description="CBS" evidence="4">
    <location>
        <begin position="122"/>
        <end position="185"/>
    </location>
</feature>
<proteinExistence type="predicted"/>
<dbReference type="Proteomes" id="UP000320333">
    <property type="component" value="Unassembled WGS sequence"/>
</dbReference>
<protein>
    <recommendedName>
        <fullName evidence="4">CBS domain-containing protein</fullName>
    </recommendedName>
</protein>
<dbReference type="InterPro" id="IPR046342">
    <property type="entry name" value="CBS_dom_sf"/>
</dbReference>
<dbReference type="AlphaFoldDB" id="A0A507DNY0"/>
<evidence type="ECO:0000313" key="5">
    <source>
        <dbReference type="EMBL" id="TPX52897.1"/>
    </source>
</evidence>